<sequence>MTTSEWDDAREFTWEVMGQWAEWRCDWQNSEYTSSRRVPVKSHTAEALIRLVSQALFETLTFSMHHSFFADWPKTCLLNS</sequence>
<accession>L8WMG9</accession>
<comment type="caution">
    <text evidence="1">The sequence shown here is derived from an EMBL/GenBank/DDBJ whole genome shotgun (WGS) entry which is preliminary data.</text>
</comment>
<proteinExistence type="predicted"/>
<evidence type="ECO:0000313" key="1">
    <source>
        <dbReference type="EMBL" id="ELU37972.1"/>
    </source>
</evidence>
<name>L8WMG9_THACA</name>
<keyword evidence="2" id="KW-1185">Reference proteome</keyword>
<dbReference type="Proteomes" id="UP000011668">
    <property type="component" value="Unassembled WGS sequence"/>
</dbReference>
<reference evidence="1 2" key="1">
    <citation type="journal article" date="2013" name="Nat. Commun.">
        <title>The evolution and pathogenic mechanisms of the rice sheath blight pathogen.</title>
        <authorList>
            <person name="Zheng A."/>
            <person name="Lin R."/>
            <person name="Xu L."/>
            <person name="Qin P."/>
            <person name="Tang C."/>
            <person name="Ai P."/>
            <person name="Zhang D."/>
            <person name="Liu Y."/>
            <person name="Sun Z."/>
            <person name="Feng H."/>
            <person name="Wang Y."/>
            <person name="Chen Y."/>
            <person name="Liang X."/>
            <person name="Fu R."/>
            <person name="Li Q."/>
            <person name="Zhang J."/>
            <person name="Yu X."/>
            <person name="Xie Z."/>
            <person name="Ding L."/>
            <person name="Guan P."/>
            <person name="Tang J."/>
            <person name="Liang Y."/>
            <person name="Wang S."/>
            <person name="Deng Q."/>
            <person name="Li S."/>
            <person name="Zhu J."/>
            <person name="Wang L."/>
            <person name="Liu H."/>
            <person name="Li P."/>
        </authorList>
    </citation>
    <scope>NUCLEOTIDE SEQUENCE [LARGE SCALE GENOMIC DNA]</scope>
    <source>
        <strain evidence="2">AG-1 IA</strain>
    </source>
</reference>
<gene>
    <name evidence="1" type="ORF">AG1IA_07996</name>
</gene>
<protein>
    <submittedName>
        <fullName evidence="1">Uncharacterized protein</fullName>
    </submittedName>
</protein>
<evidence type="ECO:0000313" key="2">
    <source>
        <dbReference type="Proteomes" id="UP000011668"/>
    </source>
</evidence>
<dbReference type="AlphaFoldDB" id="L8WMG9"/>
<dbReference type="EMBL" id="AFRT01002319">
    <property type="protein sequence ID" value="ELU37972.1"/>
    <property type="molecule type" value="Genomic_DNA"/>
</dbReference>
<dbReference type="HOGENOM" id="CLU_2591429_0_0_1"/>
<organism evidence="1 2">
    <name type="scientific">Thanatephorus cucumeris (strain AG1-IA)</name>
    <name type="common">Rice sheath blight fungus</name>
    <name type="synonym">Rhizoctonia solani</name>
    <dbReference type="NCBI Taxonomy" id="983506"/>
    <lineage>
        <taxon>Eukaryota</taxon>
        <taxon>Fungi</taxon>
        <taxon>Dikarya</taxon>
        <taxon>Basidiomycota</taxon>
        <taxon>Agaricomycotina</taxon>
        <taxon>Agaricomycetes</taxon>
        <taxon>Cantharellales</taxon>
        <taxon>Ceratobasidiaceae</taxon>
        <taxon>Rhizoctonia</taxon>
        <taxon>Rhizoctonia solani AG-1</taxon>
    </lineage>
</organism>